<evidence type="ECO:0000313" key="2">
    <source>
        <dbReference type="Proteomes" id="UP000009287"/>
    </source>
</evidence>
<dbReference type="KEGG" id="cra:CTO_1022"/>
<dbReference type="AlphaFoldDB" id="G4NM10"/>
<name>G4NM10_CHLT4</name>
<gene>
    <name evidence="1" type="ordered locus">CTO_1022</name>
</gene>
<sequence>MSEVVEKYGRVSLKILLIKGFSAYSRPLFEWKNGFLENIDYENE</sequence>
<evidence type="ECO:0000313" key="1">
    <source>
        <dbReference type="EMBL" id="AEP35764.1"/>
    </source>
</evidence>
<dbReference type="EMBL" id="CP002401">
    <property type="protein sequence ID" value="AEP35764.1"/>
    <property type="molecule type" value="Genomic_DNA"/>
</dbReference>
<reference evidence="1 2" key="1">
    <citation type="journal article" date="2011" name="J. Exp. Med.">
        <title>A live-attenuated chlamydial vaccine protects against trachoma in nonhuman primates.</title>
        <authorList>
            <person name="Kari L."/>
            <person name="Whitmire W.M."/>
            <person name="Olivares-Zavaleta N."/>
            <person name="Goheen M.M."/>
            <person name="Taylor L.D."/>
            <person name="Carlson J.H."/>
            <person name="Sturdevant G.L."/>
            <person name="Lu C."/>
            <person name="Bakios L.E."/>
            <person name="Randall L.B."/>
            <person name="Parnell M.J."/>
            <person name="Zhong G."/>
            <person name="Caldwell H.D."/>
        </authorList>
    </citation>
    <scope>NUCLEOTIDE SEQUENCE [LARGE SCALE GENOMIC DNA]</scope>
    <source>
        <strain evidence="1 2">A2497</strain>
    </source>
</reference>
<organism evidence="1 2">
    <name type="scientific">Chlamydia trachomatis serovar A (strain A2497)</name>
    <dbReference type="NCBI Taxonomy" id="580047"/>
    <lineage>
        <taxon>Bacteria</taxon>
        <taxon>Pseudomonadati</taxon>
        <taxon>Chlamydiota</taxon>
        <taxon>Chlamydiia</taxon>
        <taxon>Chlamydiales</taxon>
        <taxon>Chlamydiaceae</taxon>
        <taxon>Chlamydia/Chlamydophila group</taxon>
        <taxon>Chlamydia</taxon>
    </lineage>
</organism>
<proteinExistence type="predicted"/>
<protein>
    <submittedName>
        <fullName evidence="1">Uncharacterized protein</fullName>
    </submittedName>
</protein>
<dbReference type="Proteomes" id="UP000009287">
    <property type="component" value="Chromosome"/>
</dbReference>
<accession>G4NM10</accession>